<evidence type="ECO:0000313" key="10">
    <source>
        <dbReference type="EMBL" id="BAP57842.1"/>
    </source>
</evidence>
<evidence type="ECO:0000259" key="9">
    <source>
        <dbReference type="Pfam" id="PF22544"/>
    </source>
</evidence>
<feature type="domain" description="HYDIN/VesB/CFA65-like Ig-like" evidence="9">
    <location>
        <begin position="148"/>
        <end position="261"/>
    </location>
</feature>
<dbReference type="KEGG" id="tig:THII_3545"/>
<evidence type="ECO:0000256" key="6">
    <source>
        <dbReference type="SAM" id="MobiDB-lite"/>
    </source>
</evidence>
<proteinExistence type="predicted"/>
<dbReference type="STRING" id="40754.THII_3545"/>
<protein>
    <recommendedName>
        <fullName evidence="12">Abnormal spindle-like microcephaly-associated protein ASH domain-containing protein</fullName>
    </recommendedName>
</protein>
<feature type="chain" id="PRO_5001852818" description="Abnormal spindle-like microcephaly-associated protein ASH domain-containing protein" evidence="7">
    <location>
        <begin position="29"/>
        <end position="815"/>
    </location>
</feature>
<evidence type="ECO:0000313" key="11">
    <source>
        <dbReference type="Proteomes" id="UP000031623"/>
    </source>
</evidence>
<sequence>MSINIQKNQWLKTTVVLCSFLWGFSLSAAEAIQSLDLTPTKLSFKASDKKTATLKTTGTTEVTITSIKITGTNKGEFTFSTAPDKNCGGKLAGGKDCTITITFSPDLKAAGARTAALEVVAADDPKFAYKVDLTGTAGTATPTDAAGPTVDLKPNPVDFGNQPVKTPSKEKIVTLTNTGQADLLKISLKITGDNSKDFAFTTDPADISVAPPKYTCGGTLAPKAKCQIKITCTPAAAGARKATLEVTSNAKSSPDKVDLTGTGTEAVQAATATLTPAAVDFKTQAVKTPSAEKTVTLKNTGKTDLTKLSVNITGDKDFTTTNDCGTTLAAGKTCQIKISLTPKTAGDKKATVEVKSDKTSLDKAELTGTGTEVAQSTTATLTPAAVDFKNQAVNKPSAAKSVTLKNTSKTDLTKLSISITGDKDYTTTNDCGTTLAAGKTCKINISLTPKTAGDKTATLEAKSDKTSLGKVELTGIGGDSTPTTTAGKVTADPAKPDFGNVIVKTSTNKTVTLTNSGKDDVKDLQITLADATGEFTTTSTSSTCGSTLGAGKSCAVEITFMPKSVEKREATLNVASGKTSLVKVPLMGMGVEYPSLKALAIDLTATGGNPVETTVKINGGVSLADPIDFKSSLTVKKNQPIIISAMISSLPEQDIGKEIDIIAIGYYVREPDLKKADAPSAENCDPSLVTNVEQGGYYIVKNDNPQDYCDWIVDGGAEGGWCVDHKTRDKEQATKHYVEKWDKNLATLEPLYTVVPDENGSLILSEQNKMVMYQGTIDGTGHVCVYMGYRTLAEGEGTPVFLIFNEDPLMIRVTD</sequence>
<evidence type="ECO:0000256" key="4">
    <source>
        <dbReference type="ARBA" id="ARBA00023069"/>
    </source>
</evidence>
<evidence type="ECO:0000256" key="1">
    <source>
        <dbReference type="ARBA" id="ARBA00004138"/>
    </source>
</evidence>
<keyword evidence="5" id="KW-0966">Cell projection</keyword>
<evidence type="ECO:0000256" key="3">
    <source>
        <dbReference type="ARBA" id="ARBA00022490"/>
    </source>
</evidence>
<reference evidence="10 11" key="1">
    <citation type="journal article" date="2014" name="ISME J.">
        <title>Ecophysiology of Thioploca ingrica as revealed by the complete genome sequence supplemented with proteomic evidence.</title>
        <authorList>
            <person name="Kojima H."/>
            <person name="Ogura Y."/>
            <person name="Yamamoto N."/>
            <person name="Togashi T."/>
            <person name="Mori H."/>
            <person name="Watanabe T."/>
            <person name="Nemoto F."/>
            <person name="Kurokawa K."/>
            <person name="Hayashi T."/>
            <person name="Fukui M."/>
        </authorList>
    </citation>
    <scope>NUCLEOTIDE SEQUENCE [LARGE SCALE GENOMIC DNA]</scope>
</reference>
<dbReference type="Proteomes" id="UP000031623">
    <property type="component" value="Chromosome"/>
</dbReference>
<evidence type="ECO:0000259" key="8">
    <source>
        <dbReference type="Pfam" id="PF15780"/>
    </source>
</evidence>
<dbReference type="InterPro" id="IPR031549">
    <property type="entry name" value="ASH"/>
</dbReference>
<dbReference type="PANTHER" id="PTHR46127">
    <property type="entry name" value="CILIA- AND FLAGELLA-ASSOCIATED PROTEIN 65"/>
    <property type="match status" value="1"/>
</dbReference>
<evidence type="ECO:0008006" key="12">
    <source>
        <dbReference type="Google" id="ProtNLM"/>
    </source>
</evidence>
<feature type="domain" description="HYDIN/VesB/CFA65-like Ig-like" evidence="9">
    <location>
        <begin position="490"/>
        <end position="576"/>
    </location>
</feature>
<keyword evidence="3" id="KW-0963">Cytoplasm</keyword>
<keyword evidence="7" id="KW-0732">Signal</keyword>
<dbReference type="Pfam" id="PF22544">
    <property type="entry name" value="HYDIN_VesB_CFA65-like_Ig"/>
    <property type="match status" value="3"/>
</dbReference>
<name>A0A090ANU8_9GAMM</name>
<feature type="compositionally biased region" description="Low complexity" evidence="6">
    <location>
        <begin position="140"/>
        <end position="149"/>
    </location>
</feature>
<dbReference type="PANTHER" id="PTHR46127:SF1">
    <property type="entry name" value="CILIA- AND FLAGELLA-ASSOCIATED PROTEIN 65"/>
    <property type="match status" value="1"/>
</dbReference>
<dbReference type="InterPro" id="IPR053879">
    <property type="entry name" value="HYDIN_VesB_CFA65-like_Ig"/>
</dbReference>
<dbReference type="GO" id="GO:0005737">
    <property type="term" value="C:cytoplasm"/>
    <property type="evidence" value="ECO:0007669"/>
    <property type="project" value="UniProtKB-SubCell"/>
</dbReference>
<evidence type="ECO:0000256" key="5">
    <source>
        <dbReference type="ARBA" id="ARBA00023273"/>
    </source>
</evidence>
<feature type="signal peptide" evidence="7">
    <location>
        <begin position="1"/>
        <end position="28"/>
    </location>
</feature>
<accession>A0A090ANU8</accession>
<feature type="domain" description="HYDIN/VesB/CFA65-like Ig-like" evidence="9">
    <location>
        <begin position="275"/>
        <end position="366"/>
    </location>
</feature>
<dbReference type="NCBIfam" id="NF012200">
    <property type="entry name" value="choice_anch_D"/>
    <property type="match status" value="5"/>
</dbReference>
<dbReference type="Pfam" id="PF15780">
    <property type="entry name" value="ASH"/>
    <property type="match status" value="1"/>
</dbReference>
<feature type="domain" description="Abnormal spindle-like microcephaly-associated protein ASH" evidence="8">
    <location>
        <begin position="382"/>
        <end position="465"/>
    </location>
</feature>
<dbReference type="InterPro" id="IPR013783">
    <property type="entry name" value="Ig-like_fold"/>
</dbReference>
<evidence type="ECO:0000256" key="7">
    <source>
        <dbReference type="SAM" id="SignalP"/>
    </source>
</evidence>
<gene>
    <name evidence="10" type="ORF">THII_3545</name>
</gene>
<dbReference type="InterPro" id="IPR052614">
    <property type="entry name" value="CFAP65"/>
</dbReference>
<dbReference type="AlphaFoldDB" id="A0A090ANU8"/>
<dbReference type="HOGENOM" id="CLU_346451_0_0_6"/>
<keyword evidence="4" id="KW-0969">Cilium</keyword>
<dbReference type="Gene3D" id="2.60.40.10">
    <property type="entry name" value="Immunoglobulins"/>
    <property type="match status" value="5"/>
</dbReference>
<organism evidence="10 11">
    <name type="scientific">Thioploca ingrica</name>
    <dbReference type="NCBI Taxonomy" id="40754"/>
    <lineage>
        <taxon>Bacteria</taxon>
        <taxon>Pseudomonadati</taxon>
        <taxon>Pseudomonadota</taxon>
        <taxon>Gammaproteobacteria</taxon>
        <taxon>Thiotrichales</taxon>
        <taxon>Thiotrichaceae</taxon>
        <taxon>Thioploca</taxon>
    </lineage>
</organism>
<dbReference type="EMBL" id="AP014633">
    <property type="protein sequence ID" value="BAP57842.1"/>
    <property type="molecule type" value="Genomic_DNA"/>
</dbReference>
<comment type="subcellular location">
    <subcellularLocation>
        <location evidence="1">Cell projection</location>
        <location evidence="1">Cilium</location>
    </subcellularLocation>
    <subcellularLocation>
        <location evidence="2">Cytoplasm</location>
    </subcellularLocation>
</comment>
<keyword evidence="11" id="KW-1185">Reference proteome</keyword>
<evidence type="ECO:0000256" key="2">
    <source>
        <dbReference type="ARBA" id="ARBA00004496"/>
    </source>
</evidence>
<feature type="region of interest" description="Disordered" evidence="6">
    <location>
        <begin position="140"/>
        <end position="165"/>
    </location>
</feature>